<proteinExistence type="predicted"/>
<evidence type="ECO:0000256" key="1">
    <source>
        <dbReference type="SAM" id="MobiDB-lite"/>
    </source>
</evidence>
<name>A0A9W7ERI1_9STRA</name>
<feature type="compositionally biased region" description="Basic and acidic residues" evidence="1">
    <location>
        <begin position="87"/>
        <end position="100"/>
    </location>
</feature>
<dbReference type="AlphaFoldDB" id="A0A9W7ERI1"/>
<reference evidence="3" key="1">
    <citation type="journal article" date="2023" name="Commun. Biol.">
        <title>Genome analysis of Parmales, the sister group of diatoms, reveals the evolutionary specialization of diatoms from phago-mixotrophs to photoautotrophs.</title>
        <authorList>
            <person name="Ban H."/>
            <person name="Sato S."/>
            <person name="Yoshikawa S."/>
            <person name="Yamada K."/>
            <person name="Nakamura Y."/>
            <person name="Ichinomiya M."/>
            <person name="Sato N."/>
            <person name="Blanc-Mathieu R."/>
            <person name="Endo H."/>
            <person name="Kuwata A."/>
            <person name="Ogata H."/>
        </authorList>
    </citation>
    <scope>NUCLEOTIDE SEQUENCE [LARGE SCALE GENOMIC DNA]</scope>
    <source>
        <strain evidence="3">NIES 3701</strain>
    </source>
</reference>
<feature type="region of interest" description="Disordered" evidence="1">
    <location>
        <begin position="87"/>
        <end position="127"/>
    </location>
</feature>
<evidence type="ECO:0000313" key="3">
    <source>
        <dbReference type="Proteomes" id="UP001165085"/>
    </source>
</evidence>
<dbReference type="EMBL" id="BRXY01000348">
    <property type="protein sequence ID" value="GMH88923.1"/>
    <property type="molecule type" value="Genomic_DNA"/>
</dbReference>
<evidence type="ECO:0000313" key="2">
    <source>
        <dbReference type="EMBL" id="GMH88923.1"/>
    </source>
</evidence>
<comment type="caution">
    <text evidence="2">The sequence shown here is derived from an EMBL/GenBank/DDBJ whole genome shotgun (WGS) entry which is preliminary data.</text>
</comment>
<gene>
    <name evidence="2" type="ORF">TrST_g3676</name>
</gene>
<accession>A0A9W7ERI1</accession>
<keyword evidence="3" id="KW-1185">Reference proteome</keyword>
<protein>
    <submittedName>
        <fullName evidence="2">Uncharacterized protein</fullName>
    </submittedName>
</protein>
<dbReference type="Proteomes" id="UP001165085">
    <property type="component" value="Unassembled WGS sequence"/>
</dbReference>
<sequence length="375" mass="42859">MMKKSGRHHEKRYKEVSNQIKKLGVSHSSAKFSKDVEVIVYEPMTELLSKTQRNQLHSSRNEGVFCVQVDDINEYLRLFEAERKKREEDAAKKEKVEKAAQRGKQIVGQRGQQIAGRRKKKTKQKKTTDGLVNILNDRLLFPNDVPKDRVEMLERIFLGANGLLGPNAITILADCLDNSTAKMAWKYAAFPWRRLKPLGYKPKSEVKPLSTDAVTQFWRDLLIKGYFGDEPFAGFGSLDVLDVYSSLKTIGGQKSLYCNPLPSRESLAAYASKLGVGKAKQIKEADMKVKKGRQQKQKKAVATKKIAQKIENERGRRKFILQLTYTYPEVSVMNALELYLEERYKYVYEKIKLPKNSLESEDPFFPDVGQSPRAS</sequence>
<feature type="compositionally biased region" description="Basic residues" evidence="1">
    <location>
        <begin position="116"/>
        <end position="125"/>
    </location>
</feature>
<organism evidence="2 3">
    <name type="scientific">Triparma strigata</name>
    <dbReference type="NCBI Taxonomy" id="1606541"/>
    <lineage>
        <taxon>Eukaryota</taxon>
        <taxon>Sar</taxon>
        <taxon>Stramenopiles</taxon>
        <taxon>Ochrophyta</taxon>
        <taxon>Bolidophyceae</taxon>
        <taxon>Parmales</taxon>
        <taxon>Triparmaceae</taxon>
        <taxon>Triparma</taxon>
    </lineage>
</organism>